<dbReference type="InterPro" id="IPR026341">
    <property type="entry name" value="T9SS_type_B"/>
</dbReference>
<dbReference type="NCBIfam" id="TIGR04131">
    <property type="entry name" value="Bac_Flav_CTERM"/>
    <property type="match status" value="1"/>
</dbReference>
<feature type="domain" description="DUF7619" evidence="4">
    <location>
        <begin position="923"/>
        <end position="996"/>
    </location>
</feature>
<evidence type="ECO:0000259" key="4">
    <source>
        <dbReference type="Pfam" id="PF24595"/>
    </source>
</evidence>
<evidence type="ECO:0000256" key="1">
    <source>
        <dbReference type="SAM" id="SignalP"/>
    </source>
</evidence>
<dbReference type="InterPro" id="IPR035234">
    <property type="entry name" value="IgGFc-bd_N"/>
</dbReference>
<dbReference type="Proteomes" id="UP000192360">
    <property type="component" value="Unassembled WGS sequence"/>
</dbReference>
<dbReference type="InterPro" id="IPR047589">
    <property type="entry name" value="DUF11_rpt"/>
</dbReference>
<evidence type="ECO:0000313" key="5">
    <source>
        <dbReference type="EMBL" id="SMC60545.1"/>
    </source>
</evidence>
<dbReference type="Pfam" id="PF13585">
    <property type="entry name" value="CHU_C"/>
    <property type="match status" value="1"/>
</dbReference>
<name>A0A1W2AIL5_9FLAO</name>
<feature type="signal peptide" evidence="1">
    <location>
        <begin position="1"/>
        <end position="20"/>
    </location>
</feature>
<reference evidence="5 6" key="1">
    <citation type="submission" date="2017-04" db="EMBL/GenBank/DDBJ databases">
        <authorList>
            <person name="Afonso C.L."/>
            <person name="Miller P.J."/>
            <person name="Scott M.A."/>
            <person name="Spackman E."/>
            <person name="Goraichik I."/>
            <person name="Dimitrov K.M."/>
            <person name="Suarez D.L."/>
            <person name="Swayne D.E."/>
        </authorList>
    </citation>
    <scope>NUCLEOTIDE SEQUENCE [LARGE SCALE GENOMIC DNA]</scope>
    <source>
        <strain evidence="5 6">DSM 21164</strain>
    </source>
</reference>
<dbReference type="Gene3D" id="2.60.40.740">
    <property type="match status" value="1"/>
</dbReference>
<evidence type="ECO:0000259" key="3">
    <source>
        <dbReference type="Pfam" id="PF17517"/>
    </source>
</evidence>
<gene>
    <name evidence="5" type="ORF">SAMN05660703_1968</name>
</gene>
<dbReference type="InterPro" id="IPR025667">
    <property type="entry name" value="SprB_repeat"/>
</dbReference>
<dbReference type="InterPro" id="IPR001434">
    <property type="entry name" value="OmcB-like_DUF11"/>
</dbReference>
<keyword evidence="6" id="KW-1185">Reference proteome</keyword>
<feature type="domain" description="DUF11" evidence="2">
    <location>
        <begin position="547"/>
        <end position="661"/>
    </location>
</feature>
<feature type="chain" id="PRO_5012754672" evidence="1">
    <location>
        <begin position="21"/>
        <end position="4117"/>
    </location>
</feature>
<dbReference type="Pfam" id="PF01345">
    <property type="entry name" value="DUF11"/>
    <property type="match status" value="1"/>
</dbReference>
<dbReference type="EMBL" id="FWXO01000003">
    <property type="protein sequence ID" value="SMC60545.1"/>
    <property type="molecule type" value="Genomic_DNA"/>
</dbReference>
<sequence>MKKYCLLLLALLSFSSISFAQLSDLHYLPPLKQGRNNAAIERQAVYLSTPVTTAFTVNAYRGTSATPIATFNISNVSPAVYTLATGDNNITLVTDANTGIVLNNSGLRFESPSGNKFYVNYRGYSSAQATSLTSKGRVALGRRFKWGGVPNLGAEVSKSNTLGIMATANNTRVTLSGYDPNCVFRLGNNVAGITADSYTITLNANESFVFENYVGNTPTLASRQGWIGASIEADKDIVISNGSLNFGRQENNSNRDAGIDQPVPENKLGKEYVFVRGNGHSNGWTEFPLLIATADNTQIFVNGSATPIATINNGEFYEVPSTYYSSSTAGANMFIYTSKDVYAYQCLAGSTGAQTAELNFVAPVNCLLPDVLDNIPDIRNIAGLIVTGGVTIIAANNTPDANITVTDGNGNVTLPASQAVAGTTDWKTFYIPNLNGNVRVQSTGPIAVGFFGVNGNQGVAGYFSGFDTVPEVTLDVRGGSGCFVGSEIYEATGNFDAYQWYEDGVAIPGANGPSYAAMRAGDYFVRGTKGPCTYDSQPLTALYCDPDVVINKTVDKSEIMEGETATFTIRVRNLGAGPLTNLRITDNIPTGLTLVTAQTITGSWSGNTWNIGTLNGGESAILRLEVLADEINTLPLLSLVNTATNTQDQVDTNITKDSPSAYITVHNDYDKDGIKDITDLDDDNDGIYDEQECSNLSLNIANGASFNNTFVTIDNYLVLDIFNLDNSFNLQINGTNIAGEIQFQSAVSGNFATFLDGYGYGQNGNSQVYTLSGSTATPLIRLVINQAGELMLFGAKTSNGTLLPMVLTTPATAVNWNASGTNTVTIGQMVTGPTNMRGILRTAGCDTDADGLPNHLDLDSDGDGCSDANEFYKSDNADGGDGGEYGTGVPAVNASNGTVSAASYVRVLAPEILLGNTSENLGGTNINGQSVTLGQTLQYVLRFQNTGDDNALNYTIRDILPNNVTLENVDVSGAPGTTYTYDINTRNVVFTIPNNLVEVGDTEYSIRIRVKITSNCTDFVAACSSNLENIAYSTYQGAINTRTFTDEGGLTTITACARTPEIASNSILNDLTACNQARTVQLCGDFTILTAGAGYVSYNWFLDTNNNGVIDAGDTALNDGNPDNNPRTYRTTVIGNFIVQKISDGSCPNLVERITVERFGTTQTNPIVDYFNQVNSDANPDNDLQGEIVTCSIDGDLLPKIFLCGASDEATIQLGITDAQSISWQLLDENSCTDSGEDCGNKNGTCSWTTVSNLNNFTVSNSGEYRVVLNYTNGCSSRFYFSVFKNELDINYTSKNILCATDGNIRITNVGSGYGFSLVNALDNTVIIPFSANNGPNFNIANSGTYKVQITQLNPSDNAPIAGSCIFETEDIGIRREDFTVNISTTPEDCNAGGTIRVQVENALPNYNYELRLDDGSNGGLGSPVQNHPTQNDNSYEFTGVSAGNYIVLTTTQDGCSNSQDITVGIIEELKLNAVTSENITCTAGIVNLTPSGGLPSPNYEMAIWSKDGVALYSNEISVPASAYTTEVSFLFGYRGSPITYYPNEEGDYVFILKDGNGCYAFSNSVRVEDFGTPSITPSHSQIICADSSSSTLTVSVTGGTAPYRYSLNGGINYQSTNTFENLAAGIYSITVMDASGATETTGCETSIEYEIDQPFRLLASAAIIEDASCNPTGALVKILNPTGGDGIYEYSFDGGSTFTAANARNLAPGDYDLVLRDGLECTYEMEITVPSPSADPSFTSAIDYDCNGLGTITVTPSNTTDFNYTYQLNGANNTPIDNNIFTGVSNGTQTISIGYSGTITPAQSTLFFENFGAGISTQIAEIGSDYCYEPQSGAETDCNRGPAGILVNGEYTVTNFVTNPIPAWRSPNDHSGLTDGRFLVVDISTFSDVYATPVSKSILWQKNNLEVLPNREITLSLYAYNLMQVSGNGNNPRMLIELIDTSGNIIASTSTAEIPKNTNANDWHNRTVTFNPGANTNVGIVIRSDLNSDFGNDLILDDILAYQTPEVCEKTENITVIVEDNKEFSARSLSKTDPSCNAGSDGSIRFEVLNFDTATGFEYSVDGGTNWTTSLVSPITTTATLADGLYTVLVRKVSDNACATNFDVTLVEPSAIIPGLSQTADYTCFNTGATLTASATGGNPAYQYQLEQAGNVIVRPFQTNKIFNNITEGDYFVRVRDAKGCEQITTVAITVDRYQDVDFDLTATACYDGSNNATITATVTSGNTGYTFRINGNAWITPSPSTSNTHTFSGLANGSYTVEVTDAYGCVSVVKTIDIQPILNASITLNHVSSCADGSITVNATGGDGNLAYAFVPTGTGVSFSDFGPSNVYTVAAANAGTYDVYVWDNNAANPHCEYSETVTINPATPLTINAVATDPSCYNGNGRITVSVSSGIAPYTYQIIDLDNGGASNQTTSSLSANTRTFFNLAPGNYTINVTDASGCTSTQTPVTIGNPDELISDLESILSDDCAPATGFRFINYTTTLSGTLQFSHNGGTTWQLSDTFESPAYTLTSGNTVNPSIRTVDGSGNTLCRVDFPQYTINFPLDDLDITVSTVIKNCNELIVTVQGNEGTAPYQYTYSDDPANFNAITPANPWSTPARGLGDPEVFNGLIPGRTYVFYVKDANGCIRQSDQNVAELNTNPIDIDATFTPSCSALNNGQIVYTLIDNQAPTELNMRWELRNLSGTIIRSSGNGLTPGLPGAIIGYNSSITIGNLSPDDYYITVTEVNGTTDTCISASENLKLIELNPITAALNKLQDMTCDNPGLIAIENINGGGGSYNYTVTGPAPFSAISGTTDNPIEIPAGSPTGTYNVSISDQYGCGAYAIGSVNMTMPLPPTITSVAVENCSTKPSITITASSPSSSILYYSIDGGLNYVTNNVFNNLTAGTYAVFVKDGNGCTFIYTTSPVIVHPRLQATASLVSSLGCGPGQEAEIEINAISGSGNYDYIIADSSGPLGVRQALTSPEIVLVSVADIYTITVYDNNTSGPECSRVFTVEVPAAVQPNFTATPTDVSCDGSTDGTIAIAETNNGNNPLSYSLVPNNGSYDSATNSFINLPAATYQVTGTGPNGCQTVVNTVVVGVPNPITFTTPVVNEFGCTTNNTTNNATIVLDASSITGGSNNYVRFEFIDVATGTILQNNTSSTYQYTDFNGGDVIVRVIDNNGCSGEETVTVAPYDQLISASTSVVEAINCINAGEDISVSVTGRLSTYATNPGDYTFRLLPSGTVQGSNIFPDLQPGTHTIEVRNSITGCVITTQHVVRAPNTFTVLVEKLSDAVCYGDNGSIRLTMSDATYTGSYTYRVYNTNNTPNDPSDDGSAIFTASSPNAGPTPAIDVAAGNYRVEVIQDGLPNCPQNRVFSISTPSAPVTLAPIARKDVGCTNDQGTAIIDPNGGLAPYTITLTNDDTSVSRTVTNVNAQQFQNLTAGRYSVVVVDALGCSNTFTNVFELLLPDPISGTISNTNLVCAGDTDASVSISVNSRNITTNYRYKLNRYNDALGSTLLQSTANQTSATFNNLGAGYYSISVIDDMNCTFESSIVEIINPIKPKGSLVMLSPLGCTVGAQLQLTATGGSAPYTWSTDGVTFNAMNETNGSDTHLFLNMTAGTYTYYIRDSFNCISTVSNTVVVDPIETLTLAVNTTAAVINCNGESTAVISVRADGGLGNYQYGLFADAGLTNQIRAYQNSEVFADLPMGVYFINVQSEDCETISSQINITEPTPLIVDPVVTNVSCFEENDGSIVVNLSGGSGNYQYAISPNLNKFDTKNTFTNLGPGTYTIIAQDKNGCFEQLEITITEPSLLEFVATTTPEVCAGDEDGTISLTINGGTGPYSTSLNSDNDADFVEGQTLYQDLAAGTYTVFVKDANNCITNQAIIVEGGENLNTTLTVVYECTGDTPNNSLAIDFEDPSISADVLYGLDTMDPNDFVMDPDFTNIAPGAHYLTIAHANGCIRTFDFNVEAYEPLVLTLEQRAINEITATAVGGKEGYTYYFDGIENGEDNTFYIKRTATYTVRVVDENGCESVASIAMEFIDIEIPNFFTPDADGINDYWIPKNIEHFPNIWINIFDRYGRLIYKLEDNAAGWDGLYQNTDLPTGDYWYIIKLNGAEDTREFVGNFTLYR</sequence>
<keyword evidence="1" id="KW-0732">Signal</keyword>
<feature type="domain" description="IgGFc-binding protein N-terminal" evidence="3">
    <location>
        <begin position="137"/>
        <end position="452"/>
    </location>
</feature>
<dbReference type="RefSeq" id="WP_234989651.1">
    <property type="nucleotide sequence ID" value="NZ_FWXO01000003.1"/>
</dbReference>
<protein>
    <submittedName>
        <fullName evidence="5">Gliding motility-associated C-terminal domain-containing protein</fullName>
    </submittedName>
</protein>
<accession>A0A1W2AIL5</accession>
<evidence type="ECO:0000313" key="6">
    <source>
        <dbReference type="Proteomes" id="UP000192360"/>
    </source>
</evidence>
<dbReference type="NCBIfam" id="TIGR01451">
    <property type="entry name" value="B_ant_repeat"/>
    <property type="match status" value="2"/>
</dbReference>
<dbReference type="Pfam" id="PF24595">
    <property type="entry name" value="DUF7619"/>
    <property type="match status" value="1"/>
</dbReference>
<dbReference type="Pfam" id="PF13573">
    <property type="entry name" value="SprB"/>
    <property type="match status" value="4"/>
</dbReference>
<evidence type="ECO:0000259" key="2">
    <source>
        <dbReference type="Pfam" id="PF01345"/>
    </source>
</evidence>
<organism evidence="5 6">
    <name type="scientific">Cellulophaga tyrosinoxydans</name>
    <dbReference type="NCBI Taxonomy" id="504486"/>
    <lineage>
        <taxon>Bacteria</taxon>
        <taxon>Pseudomonadati</taxon>
        <taxon>Bacteroidota</taxon>
        <taxon>Flavobacteriia</taxon>
        <taxon>Flavobacteriales</taxon>
        <taxon>Flavobacteriaceae</taxon>
        <taxon>Cellulophaga</taxon>
    </lineage>
</organism>
<dbReference type="STRING" id="504486.SAMN05660703_1968"/>
<dbReference type="InterPro" id="IPR055353">
    <property type="entry name" value="DUF7619"/>
</dbReference>
<dbReference type="Pfam" id="PF17517">
    <property type="entry name" value="IgGFc_binding"/>
    <property type="match status" value="1"/>
</dbReference>
<proteinExistence type="predicted"/>